<organism evidence="4 5">
    <name type="scientific">Candidatus Akkermansia intestinigallinarum</name>
    <dbReference type="NCBI Taxonomy" id="2838431"/>
    <lineage>
        <taxon>Bacteria</taxon>
        <taxon>Pseudomonadati</taxon>
        <taxon>Verrucomicrobiota</taxon>
        <taxon>Verrucomicrobiia</taxon>
        <taxon>Verrucomicrobiales</taxon>
        <taxon>Akkermansiaceae</taxon>
        <taxon>Akkermansia</taxon>
    </lineage>
</organism>
<accession>A0A9D1VCD6</accession>
<dbReference type="Gene3D" id="3.30.420.240">
    <property type="match status" value="1"/>
</dbReference>
<evidence type="ECO:0000256" key="1">
    <source>
        <dbReference type="ARBA" id="ARBA00022612"/>
    </source>
</evidence>
<dbReference type="Pfam" id="PF17289">
    <property type="entry name" value="Terminase_6C"/>
    <property type="match status" value="1"/>
</dbReference>
<dbReference type="EMBL" id="DXFQ01000158">
    <property type="protein sequence ID" value="HIX20597.1"/>
    <property type="molecule type" value="Genomic_DNA"/>
</dbReference>
<sequence>MGKHVTRPAAATAPAPGTGTGRVTNPLELLLPYQRKVVEDPARFIAACFGRQTGKSFTMAARCAVRLITHPGITVMIAAPSGRQSAESLTKVKEWLRAFAAAFDDELDSLRDVEDGYTAKCIKLSNGSRCVAVPGRPDTVRGFSGDIWLDEFAFFDDPDATWRAIAPTILNPLRGGSKTVMVTSTPNGRSACGKRFWGIMSGEAKGSWSTHLVPLRKAIADGLPVDYQELADLLDDPIAQAQELDCEFIDGTQTLLPYDIIALAETPAATETAGSDLWQSAGRDLRLGIDFGRSNDPTVCWTLERVGDVLWTREVLVLRDMAAPEQEAILRSRIRAASRVCFDYTGPGIGLGDYLAREFGAYRPEQHEFGKLELCTFTAKFKRELFPRLRRAFEAPTALRIPISEAIRDDLHAMEQLVRNGEYTYAAPRTAEGHSDRCTALALAVRAAAGAVTTTPARLPHERQEPAGRHPRILRGARRHPSRSTFNI</sequence>
<keyword evidence="1" id="KW-1188">Viral release from host cell</keyword>
<dbReference type="InterPro" id="IPR035421">
    <property type="entry name" value="Terminase_6C"/>
</dbReference>
<comment type="caution">
    <text evidence="4">The sequence shown here is derived from an EMBL/GenBank/DDBJ whole genome shotgun (WGS) entry which is preliminary data.</text>
</comment>
<dbReference type="AlphaFoldDB" id="A0A9D1VCD6"/>
<feature type="region of interest" description="Disordered" evidence="2">
    <location>
        <begin position="1"/>
        <end position="21"/>
    </location>
</feature>
<name>A0A9D1VCD6_9BACT</name>
<evidence type="ECO:0000313" key="5">
    <source>
        <dbReference type="Proteomes" id="UP000823964"/>
    </source>
</evidence>
<evidence type="ECO:0000256" key="2">
    <source>
        <dbReference type="SAM" id="MobiDB-lite"/>
    </source>
</evidence>
<reference evidence="4" key="1">
    <citation type="journal article" date="2021" name="PeerJ">
        <title>Extensive microbial diversity within the chicken gut microbiome revealed by metagenomics and culture.</title>
        <authorList>
            <person name="Gilroy R."/>
            <person name="Ravi A."/>
            <person name="Getino M."/>
            <person name="Pursley I."/>
            <person name="Horton D.L."/>
            <person name="Alikhan N.F."/>
            <person name="Baker D."/>
            <person name="Gharbi K."/>
            <person name="Hall N."/>
            <person name="Watson M."/>
            <person name="Adriaenssens E.M."/>
            <person name="Foster-Nyarko E."/>
            <person name="Jarju S."/>
            <person name="Secka A."/>
            <person name="Antonio M."/>
            <person name="Oren A."/>
            <person name="Chaudhuri R.R."/>
            <person name="La Ragione R."/>
            <person name="Hildebrand F."/>
            <person name="Pallen M.J."/>
        </authorList>
    </citation>
    <scope>NUCLEOTIDE SEQUENCE</scope>
    <source>
        <strain evidence="4">14975</strain>
    </source>
</reference>
<dbReference type="Pfam" id="PF03237">
    <property type="entry name" value="Terminase_6N"/>
    <property type="match status" value="1"/>
</dbReference>
<reference evidence="4" key="2">
    <citation type="submission" date="2021-04" db="EMBL/GenBank/DDBJ databases">
        <authorList>
            <person name="Gilroy R."/>
        </authorList>
    </citation>
    <scope>NUCLEOTIDE SEQUENCE</scope>
    <source>
        <strain evidence="4">14975</strain>
    </source>
</reference>
<dbReference type="Proteomes" id="UP000823964">
    <property type="component" value="Unassembled WGS sequence"/>
</dbReference>
<proteinExistence type="predicted"/>
<feature type="compositionally biased region" description="Basic residues" evidence="2">
    <location>
        <begin position="469"/>
        <end position="482"/>
    </location>
</feature>
<feature type="domain" description="Terminase large subunit gp17-like C-terminal" evidence="3">
    <location>
        <begin position="288"/>
        <end position="445"/>
    </location>
</feature>
<gene>
    <name evidence="4" type="ORF">H9862_08375</name>
</gene>
<feature type="region of interest" description="Disordered" evidence="2">
    <location>
        <begin position="458"/>
        <end position="488"/>
    </location>
</feature>
<feature type="compositionally biased region" description="Basic and acidic residues" evidence="2">
    <location>
        <begin position="459"/>
        <end position="468"/>
    </location>
</feature>
<protein>
    <submittedName>
        <fullName evidence="4">Terminase family protein</fullName>
    </submittedName>
</protein>
<evidence type="ECO:0000313" key="4">
    <source>
        <dbReference type="EMBL" id="HIX20597.1"/>
    </source>
</evidence>
<feature type="compositionally biased region" description="Low complexity" evidence="2">
    <location>
        <begin position="7"/>
        <end position="21"/>
    </location>
</feature>
<dbReference type="InterPro" id="IPR027417">
    <property type="entry name" value="P-loop_NTPase"/>
</dbReference>
<evidence type="ECO:0000259" key="3">
    <source>
        <dbReference type="Pfam" id="PF17289"/>
    </source>
</evidence>
<dbReference type="Gene3D" id="3.40.50.300">
    <property type="entry name" value="P-loop containing nucleotide triphosphate hydrolases"/>
    <property type="match status" value="1"/>
</dbReference>